<dbReference type="InterPro" id="IPR006355">
    <property type="entry name" value="LHPP/HDHD2"/>
</dbReference>
<dbReference type="GO" id="GO:0016791">
    <property type="term" value="F:phosphatase activity"/>
    <property type="evidence" value="ECO:0007669"/>
    <property type="project" value="InterPro"/>
</dbReference>
<keyword evidence="3" id="KW-0479">Metal-binding</keyword>
<proteinExistence type="inferred from homology"/>
<accession>A0A3N0E962</accession>
<keyword evidence="6" id="KW-0378">Hydrolase</keyword>
<name>A0A3N0E962_9ACTN</name>
<dbReference type="EMBL" id="RJMB01000011">
    <property type="protein sequence ID" value="RNL84382.1"/>
    <property type="molecule type" value="Genomic_DNA"/>
</dbReference>
<keyword evidence="4" id="KW-0460">Magnesium</keyword>
<reference evidence="6 7" key="1">
    <citation type="submission" date="2018-11" db="EMBL/GenBank/DDBJ databases">
        <title>The genome draft of YIM 96095.</title>
        <authorList>
            <person name="Tang S.-K."/>
            <person name="Chunyu W.-X."/>
            <person name="Feng Y.-Z."/>
        </authorList>
    </citation>
    <scope>NUCLEOTIDE SEQUENCE [LARGE SCALE GENOMIC DNA]</scope>
    <source>
        <strain evidence="6 7">YIM 96095</strain>
    </source>
</reference>
<evidence type="ECO:0000256" key="2">
    <source>
        <dbReference type="ARBA" id="ARBA00007958"/>
    </source>
</evidence>
<dbReference type="AlphaFoldDB" id="A0A3N0E962"/>
<comment type="similarity">
    <text evidence="2">Belongs to the HAD-like hydrolase superfamily.</text>
</comment>
<dbReference type="NCBIfam" id="TIGR01458">
    <property type="entry name" value="HAD-SF-IIA-hyp3"/>
    <property type="match status" value="1"/>
</dbReference>
<gene>
    <name evidence="6" type="ORF">EFW17_12570</name>
</gene>
<dbReference type="InterPro" id="IPR006357">
    <property type="entry name" value="HAD-SF_hydro_IIA"/>
</dbReference>
<dbReference type="GO" id="GO:0046872">
    <property type="term" value="F:metal ion binding"/>
    <property type="evidence" value="ECO:0007669"/>
    <property type="project" value="UniProtKB-KW"/>
</dbReference>
<dbReference type="GO" id="GO:0005737">
    <property type="term" value="C:cytoplasm"/>
    <property type="evidence" value="ECO:0007669"/>
    <property type="project" value="TreeGrafter"/>
</dbReference>
<keyword evidence="7" id="KW-1185">Reference proteome</keyword>
<comment type="cofactor">
    <cofactor evidence="1">
        <name>Mg(2+)</name>
        <dbReference type="ChEBI" id="CHEBI:18420"/>
    </cofactor>
</comment>
<dbReference type="Pfam" id="PF13344">
    <property type="entry name" value="Hydrolase_6"/>
    <property type="match status" value="1"/>
</dbReference>
<evidence type="ECO:0000256" key="4">
    <source>
        <dbReference type="ARBA" id="ARBA00022842"/>
    </source>
</evidence>
<dbReference type="PANTHER" id="PTHR19288:SF46">
    <property type="entry name" value="HALOACID DEHALOGENASE-LIKE HYDROLASE DOMAIN-CONTAINING PROTEIN 2"/>
    <property type="match status" value="1"/>
</dbReference>
<dbReference type="Pfam" id="PF13242">
    <property type="entry name" value="Hydrolase_like"/>
    <property type="match status" value="1"/>
</dbReference>
<dbReference type="InterPro" id="IPR036412">
    <property type="entry name" value="HAD-like_sf"/>
</dbReference>
<dbReference type="Proteomes" id="UP000269198">
    <property type="component" value="Unassembled WGS sequence"/>
</dbReference>
<dbReference type="OrthoDB" id="148966at2"/>
<dbReference type="PANTHER" id="PTHR19288">
    <property type="entry name" value="4-NITROPHENYLPHOSPHATASE-RELATED"/>
    <property type="match status" value="1"/>
</dbReference>
<comment type="caution">
    <text evidence="6">The sequence shown here is derived from an EMBL/GenBank/DDBJ whole genome shotgun (WGS) entry which is preliminary data.</text>
</comment>
<evidence type="ECO:0000313" key="7">
    <source>
        <dbReference type="Proteomes" id="UP000269198"/>
    </source>
</evidence>
<dbReference type="InterPro" id="IPR023214">
    <property type="entry name" value="HAD_sf"/>
</dbReference>
<evidence type="ECO:0000256" key="1">
    <source>
        <dbReference type="ARBA" id="ARBA00001946"/>
    </source>
</evidence>
<evidence type="ECO:0000313" key="6">
    <source>
        <dbReference type="EMBL" id="RNL84382.1"/>
    </source>
</evidence>
<evidence type="ECO:0000256" key="5">
    <source>
        <dbReference type="ARBA" id="ARBA00039666"/>
    </source>
</evidence>
<dbReference type="Gene3D" id="3.40.50.1000">
    <property type="entry name" value="HAD superfamily/HAD-like"/>
    <property type="match status" value="2"/>
</dbReference>
<sequence>MTSCSPDNPVDTVDADARGILLDLEGTLHAKGAAIPGAVRAVAELRELGWPLRFLTNTDSRPARRIRGELAEYGLSVDSTELFTPATAVRDLLRHTPDARTYALVSRELRAEIPAVADEEPYTHVVVGDCREELDYAALDGAFRAVRGGAELVALQRGRYFKRADGDHLDTGAVVAAVEYGARVSARVLGKPSFGFFEAAARSAGLTPAQCVMVGDDATTDISGGKAAGLRTVQVRTGKYPDQVLEGITGEADHVVDSVAELPALLRRS</sequence>
<dbReference type="SUPFAM" id="SSF56784">
    <property type="entry name" value="HAD-like"/>
    <property type="match status" value="1"/>
</dbReference>
<evidence type="ECO:0000256" key="3">
    <source>
        <dbReference type="ARBA" id="ARBA00022723"/>
    </source>
</evidence>
<organism evidence="6 7">
    <name type="scientific">Halostreptopolyspora alba</name>
    <dbReference type="NCBI Taxonomy" id="2487137"/>
    <lineage>
        <taxon>Bacteria</taxon>
        <taxon>Bacillati</taxon>
        <taxon>Actinomycetota</taxon>
        <taxon>Actinomycetes</taxon>
        <taxon>Streptosporangiales</taxon>
        <taxon>Nocardiopsidaceae</taxon>
        <taxon>Halostreptopolyspora</taxon>
    </lineage>
</organism>
<protein>
    <recommendedName>
        <fullName evidence="5">Haloacid dehalogenase-like hydrolase domain-containing protein 2</fullName>
    </recommendedName>
</protein>